<dbReference type="EMBL" id="CBWP010000028">
    <property type="protein sequence ID" value="CDL37651.1"/>
    <property type="molecule type" value="Genomic_DNA"/>
</dbReference>
<feature type="domain" description="Radical SAM core" evidence="2">
    <location>
        <begin position="52"/>
        <end position="157"/>
    </location>
</feature>
<evidence type="ECO:0000313" key="4">
    <source>
        <dbReference type="Proteomes" id="UP000019194"/>
    </source>
</evidence>
<dbReference type="PROSITE" id="PS51918">
    <property type="entry name" value="RADICAL_SAM"/>
    <property type="match status" value="1"/>
</dbReference>
<name>A0A7G2IMT1_CITFR</name>
<dbReference type="PANTHER" id="PTHR13932">
    <property type="entry name" value="COPROPORPHYRINIGEN III OXIDASE"/>
    <property type="match status" value="1"/>
</dbReference>
<evidence type="ECO:0000313" key="3">
    <source>
        <dbReference type="EMBL" id="CDL37651.1"/>
    </source>
</evidence>
<dbReference type="GO" id="GO:0003824">
    <property type="term" value="F:catalytic activity"/>
    <property type="evidence" value="ECO:0007669"/>
    <property type="project" value="InterPro"/>
</dbReference>
<accession>A0A7G2IMT1</accession>
<dbReference type="GO" id="GO:0005737">
    <property type="term" value="C:cytoplasm"/>
    <property type="evidence" value="ECO:0007669"/>
    <property type="project" value="TreeGrafter"/>
</dbReference>
<dbReference type="GO" id="GO:0006779">
    <property type="term" value="P:porphyrin-containing compound biosynthetic process"/>
    <property type="evidence" value="ECO:0007669"/>
    <property type="project" value="TreeGrafter"/>
</dbReference>
<dbReference type="GO" id="GO:0051539">
    <property type="term" value="F:4 iron, 4 sulfur cluster binding"/>
    <property type="evidence" value="ECO:0007669"/>
    <property type="project" value="TreeGrafter"/>
</dbReference>
<dbReference type="AlphaFoldDB" id="A0A7G2IMT1"/>
<evidence type="ECO:0000259" key="2">
    <source>
        <dbReference type="PROSITE" id="PS51918"/>
    </source>
</evidence>
<dbReference type="SUPFAM" id="SSF102114">
    <property type="entry name" value="Radical SAM enzymes"/>
    <property type="match status" value="1"/>
</dbReference>
<dbReference type="PANTHER" id="PTHR13932:SF9">
    <property type="entry name" value="COPROPORPHYRINOGEN III OXIDASE"/>
    <property type="match status" value="1"/>
</dbReference>
<dbReference type="InterPro" id="IPR058240">
    <property type="entry name" value="rSAM_sf"/>
</dbReference>
<dbReference type="Pfam" id="PF04055">
    <property type="entry name" value="Radical_SAM"/>
    <property type="match status" value="1"/>
</dbReference>
<dbReference type="SFLD" id="SFLDS00029">
    <property type="entry name" value="Radical_SAM"/>
    <property type="match status" value="1"/>
</dbReference>
<reference evidence="3 4" key="1">
    <citation type="submission" date="2013-10" db="EMBL/GenBank/DDBJ databases">
        <title>Antibiotic resistance diversity of beta-lactamase producers in the General Hospital Vienna.</title>
        <authorList>
            <person name="Barisic I."/>
            <person name="Mitteregger D."/>
            <person name="Hirschl A.M."/>
            <person name="Noehammer C."/>
            <person name="Wiesinger-Mayr H."/>
        </authorList>
    </citation>
    <scope>NUCLEOTIDE SEQUENCE [LARGE SCALE GENOMIC DNA]</scope>
    <source>
        <strain evidence="3 4">ISC11</strain>
    </source>
</reference>
<dbReference type="Proteomes" id="UP000019194">
    <property type="component" value="Unassembled WGS sequence"/>
</dbReference>
<protein>
    <submittedName>
        <fullName evidence="3">Radical SAM family protein HutW, similar to coproporphyrinogen III oxidase, oxygen-independent, associated with heme uptake</fullName>
    </submittedName>
</protein>
<proteinExistence type="predicted"/>
<sequence>MKTEHSLDLTAHFALEGSQPFKDRRATMPWRGAIPVAKELLSQTWQEVISQPTPPRKRLVYLHIPFCATHCTFCGFYQNRFEEDHCARYTNALLREIEMEADSALHQSAPIHAVYFGGGTPSALSARDLARIITALRDKLPLAPDCEITIEGRVLNF</sequence>
<comment type="caution">
    <text evidence="3">The sequence shown here is derived from an EMBL/GenBank/DDBJ whole genome shotgun (WGS) entry which is preliminary data.</text>
</comment>
<organism evidence="3 4">
    <name type="scientific">Citrobacter freundii</name>
    <dbReference type="NCBI Taxonomy" id="546"/>
    <lineage>
        <taxon>Bacteria</taxon>
        <taxon>Pseudomonadati</taxon>
        <taxon>Pseudomonadota</taxon>
        <taxon>Gammaproteobacteria</taxon>
        <taxon>Enterobacterales</taxon>
        <taxon>Enterobacteriaceae</taxon>
        <taxon>Citrobacter</taxon>
        <taxon>Citrobacter freundii complex</taxon>
    </lineage>
</organism>
<dbReference type="InterPro" id="IPR007197">
    <property type="entry name" value="rSAM"/>
</dbReference>
<dbReference type="InterPro" id="IPR034505">
    <property type="entry name" value="Coproporphyrinogen-III_oxidase"/>
</dbReference>
<evidence type="ECO:0000256" key="1">
    <source>
        <dbReference type="ARBA" id="ARBA00001966"/>
    </source>
</evidence>
<comment type="cofactor">
    <cofactor evidence="1">
        <name>[4Fe-4S] cluster</name>
        <dbReference type="ChEBI" id="CHEBI:49883"/>
    </cofactor>
</comment>